<proteinExistence type="predicted"/>
<dbReference type="EMBL" id="MU250599">
    <property type="protein sequence ID" value="KAG7439330.1"/>
    <property type="molecule type" value="Genomic_DNA"/>
</dbReference>
<comment type="caution">
    <text evidence="2">The sequence shown here is derived from an EMBL/GenBank/DDBJ whole genome shotgun (WGS) entry which is preliminary data.</text>
</comment>
<keyword evidence="3" id="KW-1185">Reference proteome</keyword>
<dbReference type="OrthoDB" id="3270899at2759"/>
<protein>
    <submittedName>
        <fullName evidence="2">Uncharacterized protein</fullName>
    </submittedName>
</protein>
<dbReference type="GeneID" id="66104402"/>
<feature type="compositionally biased region" description="Basic residues" evidence="1">
    <location>
        <begin position="1"/>
        <end position="10"/>
    </location>
</feature>
<feature type="region of interest" description="Disordered" evidence="1">
    <location>
        <begin position="101"/>
        <end position="123"/>
    </location>
</feature>
<name>A0A9P7VF01_9AGAR</name>
<feature type="compositionally biased region" description="Low complexity" evidence="1">
    <location>
        <begin position="103"/>
        <end position="114"/>
    </location>
</feature>
<feature type="region of interest" description="Disordered" evidence="1">
    <location>
        <begin position="1"/>
        <end position="77"/>
    </location>
</feature>
<reference evidence="2" key="1">
    <citation type="submission" date="2020-11" db="EMBL/GenBank/DDBJ databases">
        <title>Adaptations for nitrogen fixation in a non-lichenized fungal sporocarp promotes dispersal by wood-feeding termites.</title>
        <authorList>
            <consortium name="DOE Joint Genome Institute"/>
            <person name="Koch R.A."/>
            <person name="Yoon G."/>
            <person name="Arayal U."/>
            <person name="Lail K."/>
            <person name="Amirebrahimi M."/>
            <person name="Labutti K."/>
            <person name="Lipzen A."/>
            <person name="Riley R."/>
            <person name="Barry K."/>
            <person name="Henrissat B."/>
            <person name="Grigoriev I.V."/>
            <person name="Herr J.R."/>
            <person name="Aime M.C."/>
        </authorList>
    </citation>
    <scope>NUCLEOTIDE SEQUENCE</scope>
    <source>
        <strain evidence="2">MCA 3950</strain>
    </source>
</reference>
<dbReference type="RefSeq" id="XP_043032830.1">
    <property type="nucleotide sequence ID" value="XM_043182106.1"/>
</dbReference>
<sequence>MASNPLKRKASSSPDDFPRTRTDISDTNGDIGEPMEMDAEADTLPPRGGEISLKPSGGPSAGKSHSPMGDTAASQLALDQETAPQNGVVRHSQSPRIDIELRSPSSDASGHPSSTEASKTGGVDMPWERKISILLVMGPKPEKGPHNSWHAHENRLGVEWEDMRCSPQQSADLLKDENCRGFIYPLRLAPGSAPLLATGQKWGQWYAHYMTLLITRFPDTPFISVTRCSIECFVEKVSSPSELVKLNQYTCIIARLTDPSSDDLSLIPSLASPDRLGTFVSGMRELCKKTTVLPDIDEMEYAAQKLRVIESLDSIAESVTSTPRPKTSVVGSKAPGQIYKREGSHCERHVLLPKQIQSSNYRSAMRESQHPTYRWLQQDFVPYNIEWRVFLVGGEVVKVRVSKRKELDNSWVAETQYSRCPLFELEGRLRAQPEDEDEFPDLTAHDEESRIRSDQELIDFAERTLAELVQRETEILGHVPSIALFCRLDISVMRSSRSRHLQYWVMSVARGANVPIHGIDDNFDTLGVIADELVDILRKKPGPCKFVFIADIQTK</sequence>
<gene>
    <name evidence="2" type="ORF">BT62DRAFT_740079</name>
</gene>
<evidence type="ECO:0000313" key="2">
    <source>
        <dbReference type="EMBL" id="KAG7439330.1"/>
    </source>
</evidence>
<accession>A0A9P7VF01</accession>
<evidence type="ECO:0000313" key="3">
    <source>
        <dbReference type="Proteomes" id="UP000812287"/>
    </source>
</evidence>
<dbReference type="Proteomes" id="UP000812287">
    <property type="component" value="Unassembled WGS sequence"/>
</dbReference>
<dbReference type="AlphaFoldDB" id="A0A9P7VF01"/>
<organism evidence="2 3">
    <name type="scientific">Guyanagaster necrorhizus</name>
    <dbReference type="NCBI Taxonomy" id="856835"/>
    <lineage>
        <taxon>Eukaryota</taxon>
        <taxon>Fungi</taxon>
        <taxon>Dikarya</taxon>
        <taxon>Basidiomycota</taxon>
        <taxon>Agaricomycotina</taxon>
        <taxon>Agaricomycetes</taxon>
        <taxon>Agaricomycetidae</taxon>
        <taxon>Agaricales</taxon>
        <taxon>Marasmiineae</taxon>
        <taxon>Physalacriaceae</taxon>
        <taxon>Guyanagaster</taxon>
    </lineage>
</organism>
<evidence type="ECO:0000256" key="1">
    <source>
        <dbReference type="SAM" id="MobiDB-lite"/>
    </source>
</evidence>